<dbReference type="STRING" id="1505727.GA0061077_0302"/>
<dbReference type="PANTHER" id="PTHR43611">
    <property type="entry name" value="ALPHA-D-GLUCOSE 1-PHOSPHATE PHOSPHATASE"/>
    <property type="match status" value="1"/>
</dbReference>
<keyword evidence="1" id="KW-0378">Hydrolase</keyword>
<organism evidence="1 2">
    <name type="scientific">Bifidobacterium commune</name>
    <dbReference type="NCBI Taxonomy" id="1505727"/>
    <lineage>
        <taxon>Bacteria</taxon>
        <taxon>Bacillati</taxon>
        <taxon>Actinomycetota</taxon>
        <taxon>Actinomycetes</taxon>
        <taxon>Bifidobacteriales</taxon>
        <taxon>Bifidobacteriaceae</taxon>
        <taxon>Bifidobacterium</taxon>
    </lineage>
</organism>
<dbReference type="SUPFAM" id="SSF56784">
    <property type="entry name" value="HAD-like"/>
    <property type="match status" value="1"/>
</dbReference>
<dbReference type="NCBIfam" id="TIGR01509">
    <property type="entry name" value="HAD-SF-IA-v3"/>
    <property type="match status" value="1"/>
</dbReference>
<dbReference type="SFLD" id="SFLDS00003">
    <property type="entry name" value="Haloacid_Dehalogenase"/>
    <property type="match status" value="1"/>
</dbReference>
<dbReference type="PANTHER" id="PTHR43611:SF3">
    <property type="entry name" value="FLAVIN MONONUCLEOTIDE HYDROLASE 1, CHLOROPLATIC"/>
    <property type="match status" value="1"/>
</dbReference>
<dbReference type="Gene3D" id="3.40.50.1000">
    <property type="entry name" value="HAD superfamily/HAD-like"/>
    <property type="match status" value="1"/>
</dbReference>
<dbReference type="RefSeq" id="WP_091847171.1">
    <property type="nucleotide sequence ID" value="NZ_FMBL01000001.1"/>
</dbReference>
<dbReference type="InterPro" id="IPR023214">
    <property type="entry name" value="HAD_sf"/>
</dbReference>
<keyword evidence="2" id="KW-1185">Reference proteome</keyword>
<gene>
    <name evidence="1" type="ORF">GA0061077_0302</name>
</gene>
<dbReference type="Pfam" id="PF13419">
    <property type="entry name" value="HAD_2"/>
    <property type="match status" value="1"/>
</dbReference>
<evidence type="ECO:0000313" key="1">
    <source>
        <dbReference type="EMBL" id="SCC78519.1"/>
    </source>
</evidence>
<proteinExistence type="predicted"/>
<accession>A0A1C4H0W0</accession>
<dbReference type="GO" id="GO:0016787">
    <property type="term" value="F:hydrolase activity"/>
    <property type="evidence" value="ECO:0007669"/>
    <property type="project" value="UniProtKB-KW"/>
</dbReference>
<dbReference type="OrthoDB" id="9797415at2"/>
<name>A0A1C4H0W0_9BIFI</name>
<dbReference type="InterPro" id="IPR006439">
    <property type="entry name" value="HAD-SF_hydro_IA"/>
</dbReference>
<dbReference type="InterPro" id="IPR036412">
    <property type="entry name" value="HAD-like_sf"/>
</dbReference>
<dbReference type="SFLD" id="SFLDG01129">
    <property type="entry name" value="C1.5:_HAD__Beta-PGM__Phosphata"/>
    <property type="match status" value="1"/>
</dbReference>
<dbReference type="EMBL" id="FMBL01000001">
    <property type="protein sequence ID" value="SCC78519.1"/>
    <property type="molecule type" value="Genomic_DNA"/>
</dbReference>
<evidence type="ECO:0000313" key="2">
    <source>
        <dbReference type="Proteomes" id="UP000242610"/>
    </source>
</evidence>
<protein>
    <submittedName>
        <fullName evidence="1">Putative hydrolase of the HAD superfamily</fullName>
    </submittedName>
</protein>
<dbReference type="InterPro" id="IPR041492">
    <property type="entry name" value="HAD_2"/>
</dbReference>
<sequence length="235" mass="26512">MKGWPGEPEMDYNVVKSEDAALDAANDPIENVIFDFGNVLVRWDPQAAVLPRYSRELTDKFLDNNVSGFYDASDAMDMGASSEQVLASNRERYGEFWAEMMDYYYRNFVDSLVGPVEGMRVLVNDLKAAHIGVWGLSNWSSELFPPARQMYPILSFLDDSVISGYVGLRKPHRDIFEYALKRFDISARTALFVDDKAMNIVGANAAGIRGVRFNDAYKLRALLKERGVEIPGIQD</sequence>
<dbReference type="CDD" id="cd02603">
    <property type="entry name" value="HAD_sEH-N_like"/>
    <property type="match status" value="1"/>
</dbReference>
<reference evidence="2" key="1">
    <citation type="submission" date="2016-08" db="EMBL/GenBank/DDBJ databases">
        <authorList>
            <person name="Varghese N."/>
            <person name="Submissions Spin"/>
        </authorList>
    </citation>
    <scope>NUCLEOTIDE SEQUENCE [LARGE SCALE GENOMIC DNA]</scope>
    <source>
        <strain evidence="2">R-52791</strain>
    </source>
</reference>
<dbReference type="AlphaFoldDB" id="A0A1C4H0W0"/>
<dbReference type="Proteomes" id="UP000242610">
    <property type="component" value="Unassembled WGS sequence"/>
</dbReference>